<feature type="region of interest" description="Disordered" evidence="4">
    <location>
        <begin position="1"/>
        <end position="34"/>
    </location>
</feature>
<keyword evidence="2" id="KW-0433">Leucine-rich repeat</keyword>
<reference evidence="5 6" key="1">
    <citation type="journal article" date="2012" name="Genome Biol.">
        <title>Genome and low-iron response of an oceanic diatom adapted to chronic iron limitation.</title>
        <authorList>
            <person name="Lommer M."/>
            <person name="Specht M."/>
            <person name="Roy A.S."/>
            <person name="Kraemer L."/>
            <person name="Andreson R."/>
            <person name="Gutowska M.A."/>
            <person name="Wolf J."/>
            <person name="Bergner S.V."/>
            <person name="Schilhabel M.B."/>
            <person name="Klostermeier U.C."/>
            <person name="Beiko R.G."/>
            <person name="Rosenstiel P."/>
            <person name="Hippler M."/>
            <person name="Laroche J."/>
        </authorList>
    </citation>
    <scope>NUCLEOTIDE SEQUENCE [LARGE SCALE GENOMIC DNA]</scope>
    <source>
        <strain evidence="5 6">CCMP1005</strain>
    </source>
</reference>
<organism evidence="5 6">
    <name type="scientific">Thalassiosira oceanica</name>
    <name type="common">Marine diatom</name>
    <dbReference type="NCBI Taxonomy" id="159749"/>
    <lineage>
        <taxon>Eukaryota</taxon>
        <taxon>Sar</taxon>
        <taxon>Stramenopiles</taxon>
        <taxon>Ochrophyta</taxon>
        <taxon>Bacillariophyta</taxon>
        <taxon>Coscinodiscophyceae</taxon>
        <taxon>Thalassiosirophycidae</taxon>
        <taxon>Thalassiosirales</taxon>
        <taxon>Thalassiosiraceae</taxon>
        <taxon>Thalassiosira</taxon>
    </lineage>
</organism>
<feature type="compositionally biased region" description="Polar residues" evidence="4">
    <location>
        <begin position="23"/>
        <end position="32"/>
    </location>
</feature>
<evidence type="ECO:0000313" key="6">
    <source>
        <dbReference type="Proteomes" id="UP000266841"/>
    </source>
</evidence>
<accession>K0R5H3</accession>
<dbReference type="PANTHER" id="PTHR24113">
    <property type="entry name" value="RAN GTPASE-ACTIVATING PROTEIN 1"/>
    <property type="match status" value="1"/>
</dbReference>
<protein>
    <submittedName>
        <fullName evidence="5">Uncharacterized protein</fullName>
    </submittedName>
</protein>
<evidence type="ECO:0000256" key="3">
    <source>
        <dbReference type="ARBA" id="ARBA00022737"/>
    </source>
</evidence>
<keyword evidence="1" id="KW-0343">GTPase activation</keyword>
<dbReference type="Gene3D" id="3.80.10.10">
    <property type="entry name" value="Ribonuclease Inhibitor"/>
    <property type="match status" value="1"/>
</dbReference>
<dbReference type="InterPro" id="IPR027038">
    <property type="entry name" value="RanGap"/>
</dbReference>
<dbReference type="GO" id="GO:0005634">
    <property type="term" value="C:nucleus"/>
    <property type="evidence" value="ECO:0007669"/>
    <property type="project" value="TreeGrafter"/>
</dbReference>
<evidence type="ECO:0000256" key="1">
    <source>
        <dbReference type="ARBA" id="ARBA00022468"/>
    </source>
</evidence>
<dbReference type="GO" id="GO:0006913">
    <property type="term" value="P:nucleocytoplasmic transport"/>
    <property type="evidence" value="ECO:0007669"/>
    <property type="project" value="TreeGrafter"/>
</dbReference>
<dbReference type="SUPFAM" id="SSF52047">
    <property type="entry name" value="RNI-like"/>
    <property type="match status" value="1"/>
</dbReference>
<dbReference type="AlphaFoldDB" id="K0R5H3"/>
<dbReference type="OrthoDB" id="188902at2759"/>
<dbReference type="GO" id="GO:0048471">
    <property type="term" value="C:perinuclear region of cytoplasm"/>
    <property type="evidence" value="ECO:0007669"/>
    <property type="project" value="TreeGrafter"/>
</dbReference>
<proteinExistence type="predicted"/>
<sequence length="473" mass="52928">MDETRKRARTGNKEVASAPATKAPQSPQSTDATAAATKIAELRAELEALKESHDVVVNELRAKVDALQAENESRKREIEGLTSALQWAYGVERIPGTHWFERGHSEEYADAMENLLSSMKESIMDLRMGTVSNDFGESINIDFDLLDEDASFIRADHDELLMPYWKELAAALRHWSEYHADGKCLEVETNQIELPNAVLDILRPAFEESRIKRVCFDNYRHNRDMAGFVKKVLQTNHFVTRLGFIGIKFSQEDVETLCDAIKSRNAEGQPIKGLALASCFEGGIDTRTLTTVLASTTSGSAKEVGLHLYGNGMSSREAAIIAEFLNSNPSLAYLWLDDNQFNNADAAVLASSLSNNTQLRSIWINKCRIQEDGRLAFLRAVFDVSSLSSCAASNHTCRVHGFEQDISVLNMKKQSTLNKWNKILAMLALSSEDSFINTALLRGVPVKLIPVMLDKFNYEWCTDDYHELTDVYL</sequence>
<keyword evidence="3" id="KW-0677">Repeat</keyword>
<dbReference type="GO" id="GO:0005096">
    <property type="term" value="F:GTPase activator activity"/>
    <property type="evidence" value="ECO:0007669"/>
    <property type="project" value="UniProtKB-KW"/>
</dbReference>
<keyword evidence="6" id="KW-1185">Reference proteome</keyword>
<dbReference type="Proteomes" id="UP000266841">
    <property type="component" value="Unassembled WGS sequence"/>
</dbReference>
<dbReference type="GO" id="GO:0005829">
    <property type="term" value="C:cytosol"/>
    <property type="evidence" value="ECO:0007669"/>
    <property type="project" value="TreeGrafter"/>
</dbReference>
<dbReference type="InterPro" id="IPR032675">
    <property type="entry name" value="LRR_dom_sf"/>
</dbReference>
<name>K0R5H3_THAOC</name>
<feature type="non-terminal residue" evidence="5">
    <location>
        <position position="473"/>
    </location>
</feature>
<dbReference type="PANTHER" id="PTHR24113:SF12">
    <property type="entry name" value="RAN GTPASE-ACTIVATING PROTEIN 1"/>
    <property type="match status" value="1"/>
</dbReference>
<gene>
    <name evidence="5" type="ORF">THAOC_37736</name>
</gene>
<dbReference type="EMBL" id="AGNL01050635">
    <property type="protein sequence ID" value="EJK43786.1"/>
    <property type="molecule type" value="Genomic_DNA"/>
</dbReference>
<evidence type="ECO:0000256" key="4">
    <source>
        <dbReference type="SAM" id="MobiDB-lite"/>
    </source>
</evidence>
<evidence type="ECO:0000256" key="2">
    <source>
        <dbReference type="ARBA" id="ARBA00022614"/>
    </source>
</evidence>
<feature type="compositionally biased region" description="Basic residues" evidence="4">
    <location>
        <begin position="1"/>
        <end position="10"/>
    </location>
</feature>
<dbReference type="GO" id="GO:0031267">
    <property type="term" value="F:small GTPase binding"/>
    <property type="evidence" value="ECO:0007669"/>
    <property type="project" value="TreeGrafter"/>
</dbReference>
<comment type="caution">
    <text evidence="5">The sequence shown here is derived from an EMBL/GenBank/DDBJ whole genome shotgun (WGS) entry which is preliminary data.</text>
</comment>
<evidence type="ECO:0000313" key="5">
    <source>
        <dbReference type="EMBL" id="EJK43786.1"/>
    </source>
</evidence>